<feature type="transmembrane region" description="Helical" evidence="2">
    <location>
        <begin position="221"/>
        <end position="239"/>
    </location>
</feature>
<gene>
    <name evidence="3" type="ordered locus">Halxa_4060</name>
</gene>
<dbReference type="GO" id="GO:0005886">
    <property type="term" value="C:plasma membrane"/>
    <property type="evidence" value="ECO:0007669"/>
    <property type="project" value="TreeGrafter"/>
</dbReference>
<dbReference type="EMBL" id="CP002839">
    <property type="protein sequence ID" value="AEH38665.1"/>
    <property type="molecule type" value="Genomic_DNA"/>
</dbReference>
<reference evidence="3 4" key="1">
    <citation type="journal article" date="2012" name="Stand. Genomic Sci.">
        <title>Complete genome sequence of Halopiger xanaduensis type strain (SH-6(T)).</title>
        <authorList>
            <person name="Anderson I."/>
            <person name="Tindall B.J."/>
            <person name="Rohde M."/>
            <person name="Lucas S."/>
            <person name="Han J."/>
            <person name="Lapidus A."/>
            <person name="Cheng J.F."/>
            <person name="Goodwin L."/>
            <person name="Pitluck S."/>
            <person name="Peters L."/>
            <person name="Pati A."/>
            <person name="Mikhailova N."/>
            <person name="Pagani I."/>
            <person name="Teshima H."/>
            <person name="Han C."/>
            <person name="Tapia R."/>
            <person name="Land M."/>
            <person name="Woyke T."/>
            <person name="Klenk H.P."/>
            <person name="Kyrpides N."/>
            <person name="Ivanova N."/>
        </authorList>
    </citation>
    <scope>NUCLEOTIDE SEQUENCE [LARGE SCALE GENOMIC DNA]</scope>
    <source>
        <strain evidence="4">DSM 18323 / JCM 14033 / SH-6</strain>
    </source>
</reference>
<keyword evidence="4" id="KW-1185">Reference proteome</keyword>
<protein>
    <submittedName>
        <fullName evidence="3">Short chain fatty acid transporter</fullName>
    </submittedName>
</protein>
<feature type="transmembrane region" description="Helical" evidence="2">
    <location>
        <begin position="376"/>
        <end position="398"/>
    </location>
</feature>
<keyword evidence="2" id="KW-1133">Transmembrane helix</keyword>
<dbReference type="TCDB" id="2.A.73.1.3">
    <property type="family name" value="the short chain fatty acid uptake (atoe) family"/>
</dbReference>
<dbReference type="PANTHER" id="PTHR41983:SF2">
    <property type="entry name" value="SHORT-CHAIN FATTY ACID TRANSPORTER-RELATED"/>
    <property type="match status" value="1"/>
</dbReference>
<dbReference type="OrthoDB" id="269536at2157"/>
<name>F8D4C5_HALXS</name>
<dbReference type="RefSeq" id="WP_013881551.1">
    <property type="nucleotide sequence ID" value="NC_015666.1"/>
</dbReference>
<keyword evidence="2" id="KW-0812">Transmembrane</keyword>
<dbReference type="InterPro" id="IPR006160">
    <property type="entry name" value="SCFA_transpt_AtoE"/>
</dbReference>
<feature type="transmembrane region" description="Helical" evidence="2">
    <location>
        <begin position="314"/>
        <end position="334"/>
    </location>
</feature>
<dbReference type="Proteomes" id="UP000006794">
    <property type="component" value="Chromosome"/>
</dbReference>
<feature type="transmembrane region" description="Helical" evidence="2">
    <location>
        <begin position="47"/>
        <end position="66"/>
    </location>
</feature>
<feature type="region of interest" description="Disordered" evidence="1">
    <location>
        <begin position="1"/>
        <end position="27"/>
    </location>
</feature>
<feature type="transmembrane region" description="Helical" evidence="2">
    <location>
        <begin position="455"/>
        <end position="476"/>
    </location>
</feature>
<feature type="transmembrane region" description="Helical" evidence="2">
    <location>
        <begin position="419"/>
        <end position="449"/>
    </location>
</feature>
<dbReference type="PANTHER" id="PTHR41983">
    <property type="entry name" value="SHORT-CHAIN FATTY ACID TRANSPORTER-RELATED"/>
    <property type="match status" value="1"/>
</dbReference>
<feature type="transmembrane region" description="Helical" evidence="2">
    <location>
        <begin position="123"/>
        <end position="150"/>
    </location>
</feature>
<feature type="compositionally biased region" description="Low complexity" evidence="1">
    <location>
        <begin position="1"/>
        <end position="17"/>
    </location>
</feature>
<sequence>MAGEPASSSSGSNPNSSTTADGTPGDARSARYRDAFVPALGRYFPEALTNAVVLAGLALLVTVPFLEPMTQLELLGTGFFDLFSVQMLLILYWVLGATLVESPRVGAALDRLAAPLPTSQAGVVYATGVLSLLLGWLNWALGLIGGVYLGQRLCRRARENGTAVHYPAVLTASLLALVLTNQGLSSPGGLMLADESGLANFMVDDVGSIAMSEFLLHPVNLLSSVLFVLTLPALLVVLAPSADADAITTLSERNDRLGASGSIAAAFDHYSTAVPPEDWEVGDRLENSTLITALAVVVGVVSFGWHFATGGRLTLPWLAFTLLILGLAVQGPPMAFRRKTEDATRWALLVAVPFLLYAGVWALLDEAGLYGTIGDAIAGTGFPAAASYVVAFALGLLVPDPGSLWVLQGPAVAAADADLVASLVATMYGAGLSNLWLGFLFASLLSLYGFDWREFVRYAGAVTVYVTVVVVGLLLVF</sequence>
<evidence type="ECO:0000313" key="3">
    <source>
        <dbReference type="EMBL" id="AEH38665.1"/>
    </source>
</evidence>
<feature type="transmembrane region" description="Helical" evidence="2">
    <location>
        <begin position="290"/>
        <end position="308"/>
    </location>
</feature>
<proteinExistence type="predicted"/>
<dbReference type="STRING" id="797210.Halxa_4060"/>
<dbReference type="HOGENOM" id="CLU_583457_0_0_2"/>
<dbReference type="GeneID" id="10799002"/>
<evidence type="ECO:0000256" key="1">
    <source>
        <dbReference type="SAM" id="MobiDB-lite"/>
    </source>
</evidence>
<dbReference type="KEGG" id="hxa:Halxa_4060"/>
<evidence type="ECO:0000256" key="2">
    <source>
        <dbReference type="SAM" id="Phobius"/>
    </source>
</evidence>
<feature type="transmembrane region" description="Helical" evidence="2">
    <location>
        <begin position="78"/>
        <end position="95"/>
    </location>
</feature>
<accession>F8D4C5</accession>
<feature type="transmembrane region" description="Helical" evidence="2">
    <location>
        <begin position="162"/>
        <end position="180"/>
    </location>
</feature>
<keyword evidence="2" id="KW-0472">Membrane</keyword>
<feature type="transmembrane region" description="Helical" evidence="2">
    <location>
        <begin position="346"/>
        <end position="364"/>
    </location>
</feature>
<dbReference type="Pfam" id="PF02667">
    <property type="entry name" value="SCFA_trans"/>
    <property type="match status" value="1"/>
</dbReference>
<dbReference type="eggNOG" id="arCOG04315">
    <property type="taxonomic scope" value="Archaea"/>
</dbReference>
<evidence type="ECO:0000313" key="4">
    <source>
        <dbReference type="Proteomes" id="UP000006794"/>
    </source>
</evidence>
<organism evidence="3 4">
    <name type="scientific">Halopiger xanaduensis (strain DSM 18323 / JCM 14033 / SH-6)</name>
    <dbReference type="NCBI Taxonomy" id="797210"/>
    <lineage>
        <taxon>Archaea</taxon>
        <taxon>Methanobacteriati</taxon>
        <taxon>Methanobacteriota</taxon>
        <taxon>Stenosarchaea group</taxon>
        <taxon>Halobacteria</taxon>
        <taxon>Halobacteriales</taxon>
        <taxon>Natrialbaceae</taxon>
        <taxon>Halopiger</taxon>
    </lineage>
</organism>
<dbReference type="AlphaFoldDB" id="F8D4C5"/>